<dbReference type="NCBIfam" id="TIGR04131">
    <property type="entry name" value="Bac_Flav_CTERM"/>
    <property type="match status" value="1"/>
</dbReference>
<dbReference type="AlphaFoldDB" id="A0A4Q1DAA3"/>
<protein>
    <submittedName>
        <fullName evidence="2">Gliding motility-associated C-terminal domain-containing protein</fullName>
    </submittedName>
</protein>
<dbReference type="Gene3D" id="2.60.40.2700">
    <property type="match status" value="1"/>
</dbReference>
<evidence type="ECO:0000313" key="2">
    <source>
        <dbReference type="EMBL" id="RXK85473.1"/>
    </source>
</evidence>
<feature type="chain" id="PRO_5020870711" evidence="1">
    <location>
        <begin position="36"/>
        <end position="654"/>
    </location>
</feature>
<comment type="caution">
    <text evidence="2">The sequence shown here is derived from an EMBL/GenBank/DDBJ whole genome shotgun (WGS) entry which is preliminary data.</text>
</comment>
<keyword evidence="3" id="KW-1185">Reference proteome</keyword>
<dbReference type="Pfam" id="PF13585">
    <property type="entry name" value="CHU_C"/>
    <property type="match status" value="1"/>
</dbReference>
<dbReference type="InterPro" id="IPR026341">
    <property type="entry name" value="T9SS_type_B"/>
</dbReference>
<name>A0A4Q1DAA3_9BACT</name>
<organism evidence="2 3">
    <name type="scientific">Filimonas effusa</name>
    <dbReference type="NCBI Taxonomy" id="2508721"/>
    <lineage>
        <taxon>Bacteria</taxon>
        <taxon>Pseudomonadati</taxon>
        <taxon>Bacteroidota</taxon>
        <taxon>Chitinophagia</taxon>
        <taxon>Chitinophagales</taxon>
        <taxon>Chitinophagaceae</taxon>
        <taxon>Filimonas</taxon>
    </lineage>
</organism>
<dbReference type="OrthoDB" id="1652165at2"/>
<gene>
    <name evidence="2" type="ORF">ESB13_01225</name>
</gene>
<feature type="signal peptide" evidence="1">
    <location>
        <begin position="1"/>
        <end position="35"/>
    </location>
</feature>
<keyword evidence="1" id="KW-0732">Signal</keyword>
<dbReference type="EMBL" id="SDHZ01000001">
    <property type="protein sequence ID" value="RXK85473.1"/>
    <property type="molecule type" value="Genomic_DNA"/>
</dbReference>
<dbReference type="InterPro" id="IPR013783">
    <property type="entry name" value="Ig-like_fold"/>
</dbReference>
<accession>A0A4Q1DAA3</accession>
<evidence type="ECO:0000256" key="1">
    <source>
        <dbReference type="SAM" id="SignalP"/>
    </source>
</evidence>
<sequence>MLLKKMTTKSLYSVSRSAACWLILLLLAVTQRATAQLCTGSLGDPVVSIDFGAGTATFAGALPSGTTNYTYVAQSFPNDGYYTVENTTAGAGSVWWSTTDHTGNTGGYMMVVNASTSVTDYFYKKAVTGLCGGTTYEFAAWVVNLLRSSDNNPPNVTFSILTPDESTVIQSYSTGSIPRTSSGPVWKQFGFFFTTPAGVSDVVIKISNSSPGGAPANDLALDDITFRPCGPSVNIAIADGTTTKRICKTDNSTFQFSGTVSPPYTDPAYQWQLSIDGGTSWTDISGATTTSYTRSPTGAGTFLYRLVTAQSTNIGSASCRVASTPISITVLDNPDTEAASNNPACEGETLNLTSASGAASYSWTGPNGFTSASQNPTISDITTAVNGTYTIAITTTEGCANTGTVTIAVNKKPVASAGADIGICEGSSTLLQGSGGTSYEWTPATGLSATNTATTTANPTDSTTYTLTVSNGLCTDKDDVNVFVWKKPAVNAGADQRDYEGTVFQLSGTASGTDVTYYWSPPYNISNTAALSPTVWPVVDTTYVLHVTSPYGCGTVTDAVFIKVYKRVTVPNAFSPNADGNHDTWAIDQLNVYPEATLSVFNRYGQRVFSCRGYDKEWDGTANGVQLPAGTYYYVIDLKTELGGKLSGWVLLIR</sequence>
<proteinExistence type="predicted"/>
<evidence type="ECO:0000313" key="3">
    <source>
        <dbReference type="Proteomes" id="UP000290545"/>
    </source>
</evidence>
<dbReference type="Proteomes" id="UP000290545">
    <property type="component" value="Unassembled WGS sequence"/>
</dbReference>
<dbReference type="Gene3D" id="2.60.40.10">
    <property type="entry name" value="Immunoglobulins"/>
    <property type="match status" value="2"/>
</dbReference>
<reference evidence="2 3" key="1">
    <citation type="submission" date="2019-01" db="EMBL/GenBank/DDBJ databases">
        <title>Filimonas sp. strain TTM-71.</title>
        <authorList>
            <person name="Chen W.-M."/>
        </authorList>
    </citation>
    <scope>NUCLEOTIDE SEQUENCE [LARGE SCALE GENOMIC DNA]</scope>
    <source>
        <strain evidence="2 3">TTM-71</strain>
    </source>
</reference>